<organism evidence="3 4">
    <name type="scientific">Rhodocollybia butyracea</name>
    <dbReference type="NCBI Taxonomy" id="206335"/>
    <lineage>
        <taxon>Eukaryota</taxon>
        <taxon>Fungi</taxon>
        <taxon>Dikarya</taxon>
        <taxon>Basidiomycota</taxon>
        <taxon>Agaricomycotina</taxon>
        <taxon>Agaricomycetes</taxon>
        <taxon>Agaricomycetidae</taxon>
        <taxon>Agaricales</taxon>
        <taxon>Marasmiineae</taxon>
        <taxon>Omphalotaceae</taxon>
        <taxon>Rhodocollybia</taxon>
    </lineage>
</organism>
<accession>A0A9P5PF04</accession>
<dbReference type="Pfam" id="PF07110">
    <property type="entry name" value="EthD"/>
    <property type="match status" value="1"/>
</dbReference>
<evidence type="ECO:0000256" key="1">
    <source>
        <dbReference type="ARBA" id="ARBA00005986"/>
    </source>
</evidence>
<dbReference type="OrthoDB" id="3183782at2759"/>
<comment type="caution">
    <text evidence="3">The sequence shown here is derived from an EMBL/GenBank/DDBJ whole genome shotgun (WGS) entry which is preliminary data.</text>
</comment>
<evidence type="ECO:0000259" key="2">
    <source>
        <dbReference type="Pfam" id="PF07110"/>
    </source>
</evidence>
<reference evidence="3" key="1">
    <citation type="submission" date="2020-11" db="EMBL/GenBank/DDBJ databases">
        <authorList>
            <consortium name="DOE Joint Genome Institute"/>
            <person name="Ahrendt S."/>
            <person name="Riley R."/>
            <person name="Andreopoulos W."/>
            <person name="Labutti K."/>
            <person name="Pangilinan J."/>
            <person name="Ruiz-Duenas F.J."/>
            <person name="Barrasa J.M."/>
            <person name="Sanchez-Garcia M."/>
            <person name="Camarero S."/>
            <person name="Miyauchi S."/>
            <person name="Serrano A."/>
            <person name="Linde D."/>
            <person name="Babiker R."/>
            <person name="Drula E."/>
            <person name="Ayuso-Fernandez I."/>
            <person name="Pacheco R."/>
            <person name="Padilla G."/>
            <person name="Ferreira P."/>
            <person name="Barriuso J."/>
            <person name="Kellner H."/>
            <person name="Castanera R."/>
            <person name="Alfaro M."/>
            <person name="Ramirez L."/>
            <person name="Pisabarro A.G."/>
            <person name="Kuo A."/>
            <person name="Tritt A."/>
            <person name="Lipzen A."/>
            <person name="He G."/>
            <person name="Yan M."/>
            <person name="Ng V."/>
            <person name="Cullen D."/>
            <person name="Martin F."/>
            <person name="Rosso M.-N."/>
            <person name="Henrissat B."/>
            <person name="Hibbett D."/>
            <person name="Martinez A.T."/>
            <person name="Grigoriev I.V."/>
        </authorList>
    </citation>
    <scope>NUCLEOTIDE SEQUENCE</scope>
    <source>
        <strain evidence="3">AH 40177</strain>
    </source>
</reference>
<dbReference type="InterPro" id="IPR011008">
    <property type="entry name" value="Dimeric_a/b-barrel"/>
</dbReference>
<dbReference type="AlphaFoldDB" id="A0A9P5PF04"/>
<dbReference type="Gene3D" id="3.30.70.100">
    <property type="match status" value="1"/>
</dbReference>
<dbReference type="InterPro" id="IPR009799">
    <property type="entry name" value="EthD_dom"/>
</dbReference>
<keyword evidence="4" id="KW-1185">Reference proteome</keyword>
<sequence>MSPSRVRLLIAVHKNEDISTEQFRDYWQNTHSKIFLGASIVKRNILRYEQMYVNEEIRSLVRTLGFRAMDCDGLVMYEAESFAKIADVFLDTEFIRDVITSEMRFVDRDRAQVIPVDFISFLDLP</sequence>
<evidence type="ECO:0000313" key="3">
    <source>
        <dbReference type="EMBL" id="KAF9062648.1"/>
    </source>
</evidence>
<dbReference type="Proteomes" id="UP000772434">
    <property type="component" value="Unassembled WGS sequence"/>
</dbReference>
<dbReference type="SUPFAM" id="SSF54909">
    <property type="entry name" value="Dimeric alpha+beta barrel"/>
    <property type="match status" value="1"/>
</dbReference>
<dbReference type="EMBL" id="JADNRY010000166">
    <property type="protein sequence ID" value="KAF9062648.1"/>
    <property type="molecule type" value="Genomic_DNA"/>
</dbReference>
<proteinExistence type="inferred from homology"/>
<name>A0A9P5PF04_9AGAR</name>
<dbReference type="GO" id="GO:0016491">
    <property type="term" value="F:oxidoreductase activity"/>
    <property type="evidence" value="ECO:0007669"/>
    <property type="project" value="InterPro"/>
</dbReference>
<gene>
    <name evidence="3" type="ORF">BDP27DRAFT_1233249</name>
</gene>
<comment type="similarity">
    <text evidence="1">Belongs to the tpcK family.</text>
</comment>
<evidence type="ECO:0000313" key="4">
    <source>
        <dbReference type="Proteomes" id="UP000772434"/>
    </source>
</evidence>
<feature type="domain" description="EthD" evidence="2">
    <location>
        <begin position="16"/>
        <end position="108"/>
    </location>
</feature>
<protein>
    <recommendedName>
        <fullName evidence="2">EthD domain-containing protein</fullName>
    </recommendedName>
</protein>